<dbReference type="PROSITE" id="PS51375">
    <property type="entry name" value="PPR"/>
    <property type="match status" value="4"/>
</dbReference>
<dbReference type="Pfam" id="PF13041">
    <property type="entry name" value="PPR_2"/>
    <property type="match status" value="2"/>
</dbReference>
<dbReference type="InterPro" id="IPR011990">
    <property type="entry name" value="TPR-like_helical_dom_sf"/>
</dbReference>
<dbReference type="PANTHER" id="PTHR24015">
    <property type="entry name" value="OS07G0578800 PROTEIN-RELATED"/>
    <property type="match status" value="1"/>
</dbReference>
<dbReference type="InterPro" id="IPR002885">
    <property type="entry name" value="PPR_rpt"/>
</dbReference>
<dbReference type="GO" id="GO:0008270">
    <property type="term" value="F:zinc ion binding"/>
    <property type="evidence" value="ECO:0007669"/>
    <property type="project" value="InterPro"/>
</dbReference>
<reference evidence="5 6" key="1">
    <citation type="submission" date="2023-12" db="EMBL/GenBank/DDBJ databases">
        <title>A high-quality genome assembly for Dillenia turbinata (Dilleniales).</title>
        <authorList>
            <person name="Chanderbali A."/>
        </authorList>
    </citation>
    <scope>NUCLEOTIDE SEQUENCE [LARGE SCALE GENOMIC DNA]</scope>
    <source>
        <strain evidence="5">LSX21</strain>
        <tissue evidence="5">Leaf</tissue>
    </source>
</reference>
<sequence length="615" mass="68902">MRGYNDHECTKVDRWSLGALLSACANDHEGFRRGEAVHGLVIIFGFGLDTHLANSIVYMYAAFKDVEIAVRVFDDIPNEHRDVASWNILISGLSSNGRTERALGIFKDMISLGMVKPDRLTIISMLKLSAELGRAENSGWLHEYIRSQHSSFLLSNDIVILTALINMHARSGNLDLARKIFDGVEEKNVVCWSAMIANYEQSSYPDEALYLFAKMLKEGGSRRFEVKPDAVTVISTISACAKLGASRPGKVIHKYTIATGLYQDARVGSALIDMYAKCGDIELGRQVFEEMKESSRTVISWSSMIGAEGLHGEGRRALQLLMDMQNEGIKPNEITYICALTACSHAGLVEEGKSCFDSMMSDQCIRPSLKHYCCLVDLLGRSGKLDEAYNVIRNMTIEADVVVWGSLLASCHRHGNGKLGEAVEKKILSLNSNDVGHKVLLANMYEDAGRLDDTIRMRVELRKNGLKKVAGQSFIEVGNKIYNFLAEDHSHHESGLIYKELNDLDARIKRVAKYGPKLINKVEEKELEGIISRCKYHSERLAIAFAVMTMRRNGTSSVTPGGEIPIRITKNLRVCRDCHIYTKLVSEVLRRDLIVRDAHRFHHFKDGICSCRDYW</sequence>
<keyword evidence="2" id="KW-0677">Repeat</keyword>
<dbReference type="Pfam" id="PF20431">
    <property type="entry name" value="E_motif"/>
    <property type="match status" value="1"/>
</dbReference>
<feature type="repeat" description="PPR" evidence="3">
    <location>
        <begin position="264"/>
        <end position="294"/>
    </location>
</feature>
<dbReference type="Proteomes" id="UP001370490">
    <property type="component" value="Unassembled WGS sequence"/>
</dbReference>
<dbReference type="PANTHER" id="PTHR24015:SF517">
    <property type="entry name" value="OS11G0256100 PROTEIN"/>
    <property type="match status" value="1"/>
</dbReference>
<keyword evidence="6" id="KW-1185">Reference proteome</keyword>
<evidence type="ECO:0000256" key="1">
    <source>
        <dbReference type="ARBA" id="ARBA00006643"/>
    </source>
</evidence>
<gene>
    <name evidence="5" type="ORF">RJ641_018532</name>
</gene>
<dbReference type="EMBL" id="JBAMMX010000023">
    <property type="protein sequence ID" value="KAK6917781.1"/>
    <property type="molecule type" value="Genomic_DNA"/>
</dbReference>
<dbReference type="FunFam" id="1.25.40.10:FF:000690">
    <property type="entry name" value="Pentatricopeptide repeat-containing protein"/>
    <property type="match status" value="1"/>
</dbReference>
<protein>
    <submittedName>
        <fullName evidence="5">E motif</fullName>
    </submittedName>
</protein>
<comment type="caution">
    <text evidence="5">The sequence shown here is derived from an EMBL/GenBank/DDBJ whole genome shotgun (WGS) entry which is preliminary data.</text>
</comment>
<dbReference type="InterPro" id="IPR032867">
    <property type="entry name" value="DYW_dom"/>
</dbReference>
<dbReference type="Pfam" id="PF14432">
    <property type="entry name" value="DYW_deaminase"/>
    <property type="match status" value="1"/>
</dbReference>
<feature type="repeat" description="PPR" evidence="3">
    <location>
        <begin position="297"/>
        <end position="331"/>
    </location>
</feature>
<comment type="similarity">
    <text evidence="1">Belongs to the PPR family. PCMP-H subfamily.</text>
</comment>
<proteinExistence type="inferred from homology"/>
<dbReference type="Pfam" id="PF01535">
    <property type="entry name" value="PPR"/>
    <property type="match status" value="4"/>
</dbReference>
<feature type="repeat" description="PPR" evidence="3">
    <location>
        <begin position="82"/>
        <end position="116"/>
    </location>
</feature>
<name>A0AAN8UTJ2_9MAGN</name>
<dbReference type="GO" id="GO:0009451">
    <property type="term" value="P:RNA modification"/>
    <property type="evidence" value="ECO:0007669"/>
    <property type="project" value="InterPro"/>
</dbReference>
<dbReference type="InterPro" id="IPR046848">
    <property type="entry name" value="E_motif"/>
</dbReference>
<evidence type="ECO:0000313" key="6">
    <source>
        <dbReference type="Proteomes" id="UP001370490"/>
    </source>
</evidence>
<evidence type="ECO:0000313" key="5">
    <source>
        <dbReference type="EMBL" id="KAK6917781.1"/>
    </source>
</evidence>
<dbReference type="NCBIfam" id="TIGR00756">
    <property type="entry name" value="PPR"/>
    <property type="match status" value="4"/>
</dbReference>
<dbReference type="InterPro" id="IPR046960">
    <property type="entry name" value="PPR_At4g14850-like_plant"/>
</dbReference>
<accession>A0AAN8UTJ2</accession>
<dbReference type="GO" id="GO:0003729">
    <property type="term" value="F:mRNA binding"/>
    <property type="evidence" value="ECO:0007669"/>
    <property type="project" value="UniProtKB-ARBA"/>
</dbReference>
<evidence type="ECO:0000256" key="3">
    <source>
        <dbReference type="PROSITE-ProRule" id="PRU00708"/>
    </source>
</evidence>
<dbReference type="Gene3D" id="1.25.40.10">
    <property type="entry name" value="Tetratricopeptide repeat domain"/>
    <property type="match status" value="4"/>
</dbReference>
<feature type="repeat" description="PPR" evidence="3">
    <location>
        <begin position="188"/>
        <end position="222"/>
    </location>
</feature>
<evidence type="ECO:0000259" key="4">
    <source>
        <dbReference type="Pfam" id="PF14432"/>
    </source>
</evidence>
<dbReference type="AlphaFoldDB" id="A0AAN8UTJ2"/>
<feature type="domain" description="DYW" evidence="4">
    <location>
        <begin position="520"/>
        <end position="615"/>
    </location>
</feature>
<evidence type="ECO:0000256" key="2">
    <source>
        <dbReference type="ARBA" id="ARBA00022737"/>
    </source>
</evidence>
<organism evidence="5 6">
    <name type="scientific">Dillenia turbinata</name>
    <dbReference type="NCBI Taxonomy" id="194707"/>
    <lineage>
        <taxon>Eukaryota</taxon>
        <taxon>Viridiplantae</taxon>
        <taxon>Streptophyta</taxon>
        <taxon>Embryophyta</taxon>
        <taxon>Tracheophyta</taxon>
        <taxon>Spermatophyta</taxon>
        <taxon>Magnoliopsida</taxon>
        <taxon>eudicotyledons</taxon>
        <taxon>Gunneridae</taxon>
        <taxon>Pentapetalae</taxon>
        <taxon>Dilleniales</taxon>
        <taxon>Dilleniaceae</taxon>
        <taxon>Dillenia</taxon>
    </lineage>
</organism>